<keyword evidence="3" id="KW-0539">Nucleus</keyword>
<evidence type="ECO:0000256" key="3">
    <source>
        <dbReference type="PROSITE-ProRule" id="PRU00267"/>
    </source>
</evidence>
<proteinExistence type="predicted"/>
<dbReference type="Pfam" id="PF09011">
    <property type="entry name" value="HMG_box_2"/>
    <property type="match status" value="1"/>
</dbReference>
<feature type="coiled-coil region" evidence="4">
    <location>
        <begin position="1920"/>
        <end position="1947"/>
    </location>
</feature>
<dbReference type="InterPro" id="IPR045177">
    <property type="entry name" value="FDM1-5/IDN2"/>
</dbReference>
<gene>
    <name evidence="7" type="ORF">RHSIM_Rhsim01G0228300</name>
</gene>
<name>A0A834LUU3_RHOSS</name>
<feature type="DNA-binding region" description="HMG box" evidence="3">
    <location>
        <begin position="1334"/>
        <end position="1405"/>
    </location>
</feature>
<reference evidence="7" key="1">
    <citation type="submission" date="2019-11" db="EMBL/GenBank/DDBJ databases">
        <authorList>
            <person name="Liu Y."/>
            <person name="Hou J."/>
            <person name="Li T.-Q."/>
            <person name="Guan C.-H."/>
            <person name="Wu X."/>
            <person name="Wu H.-Z."/>
            <person name="Ling F."/>
            <person name="Zhang R."/>
            <person name="Shi X.-G."/>
            <person name="Ren J.-P."/>
            <person name="Chen E.-F."/>
            <person name="Sun J.-M."/>
        </authorList>
    </citation>
    <scope>NUCLEOTIDE SEQUENCE</scope>
    <source>
        <strain evidence="7">Adult_tree_wgs_1</strain>
        <tissue evidence="7">Leaves</tissue>
    </source>
</reference>
<sequence>MPRRREEKDDYSDPELEDYKYRYYKELRDGKERVRVSENIFRCPYCYDKRWKEYDYKELHRHASRVGSDSKCEKFKDRARHLGLAKYLERCIDAKRLSSSQSTGKATQRVDGRPDSKRNETRSPATTPTELEERLENVNVTSSISSMRIIEPTKKVETIGNANSKLVGSTRSLYGKSSQSIPACLELSKCKAKEELIVWPWMALVANIPVEYKDGRYMGEGGRKLKDEWTSKGYNPQKVHPLWSRRGHSGFAIVEFKKDWDGFQNAMAFEKAFEVENHGRKDWYTVRRKGDQLYAWIAREEEYNSTGLIGEYLRKKADLKTVSDIETEDKRKDMKLVSNLTNALEVKNMECEEITREISKTEIFMRNVMKQKEEMIQSYNEEMNQMQKDASDQLEKIFADHERSKSQLEAQKQKLELVEKELEEREALNTNEKRKLDIEKKMMMKIMFPSCSDGWNVDLNERAILAQKMADEKMWKLAEGQKRDKEKLHKKIIELEKKLDAKQALELEIVRMRGAVQVMKHVSEDGNLEDKRKMETIEKDLKDKEEDLEQMEALNQALIVKERQSNDELQEARKEGLASSTIETCMAVTYCDLDCDLACFLSPFMPSPSSPTLILSWNRSASDHLHWFSFHASSVPLPLFCCLYLFMPSAVADSITTTDFQLQQPPVNMKGFKGTNAFIGVKRMGELDAKPFRNAAKTKYAGDEVVEKAMELCSLWEDYLRDPSWHPFKVISVGEGHKEIIDEEDEKLKSLKNECGDEVYEAVTKALTEMNEYNPSGRGCFTVGIGGLRSGSCFPVKGSAMDVSNPTTVSIFFDQFLLYLHISHSTVEALSNVMVSFSESAMDTTEEGKVAKELSAGKVPDLTHNVRKMSQMTNSAVSEMKKIAEHFDLYDRDIKNREKELEEERRKIDSEKKATERAILSKVKESEDALRLAEERKKENEKLHSRITELQNNLGNSMILAFERKKENEELRCKIAERWEKLEDAVTLAGEQKKENEELRSRITEVQKELENALRLAGEQKMEKEELHKMVAELQRKLESKKALELALKVIREFNEDGEVGLKDKMNGEEELKKKTDAIRWERRSKRSSRLYLSKEKDKYIEHMESLNNILTAKELKSNDELQEARKELIYGFLDSQAYIGVKRMGEVDSKPFQTAIKRRYTGEAVQKKQTAYKATSGKVTTRRKYEGDAIDEQALELCSLWEGYLTDPSWHPFKVIRTGGDHKEVIDKEDEKLKTLKEEYGNEVYEAVTTALIEMNDYNPSGRYAVYELWNFKEERKSTLKEGVSYLLKQLKLMERAKKQPRSGKRTQTPTAPSSSAATSPPDETGVSEEDLMKGPTNAFVIFFTEGLEDARARAGPGRRFRLKEHTREAGVRWKKMDATQREKYETLAKMRRDHIAETTPKAKRKTAPPVFRTRCSPKKLVQLNSTLTDEQIKAVEGLGFGSILLLKCNLLNRDFLARLVHHFNTDTRSLEFGRDRVYQISTADVARALGLSIGTQPVPLECDENHRKHVEDMFVDCEMGVKFTMLEDVMKLGLADAKFKTAYLLFALACFLCPTTKDVAGPRLYPAVFDLSQIPSYAWPEFVLDWLVAEVSKFKKRADKDVTNARKSSFPGLGGCLFILMLIYFDRVPMGMSVGNAGDCLIQCWTKELLGERIAKETNVGVQDPIPGQFPQCCLRHPLAIDAYDGVKRRVKEQLQDIIELDNAMMKHYESLGNEGPSTSTLNPSKGYGWSGGLQPEATTRYVRSNLFNNADQSTKAYMESISVNTAGPPKGRHAKVPFAAKFPDLISDARTMKNAGSQLEKIFKEQEKIAHKLEAQHIKLKECEEEYNRREKEFKKWEAKIQKERMQLYSEKKTREKEEIALRLAEEQKRENEDLHRRIVELEKKLDAKHALELALKVFKGSFEDVEVGLKDNMDGEVELENKLDAIQKDLKDKEQEIEDQDYLIQALITKERKSNDELLETRRELINGLKDNRGSIGVKRMGELDTKPFLRAVKRKYTGEEAGYKATEMCSLWEGYMRDPNWHPFKIILAAGVHKEVINEEDEKLNGLKREFGDEVYEAVTTALTEINEYNPSGRCVLPELWNFKEERKATSTEGLSYVLKQWKKHK</sequence>
<feature type="region of interest" description="Disordered" evidence="5">
    <location>
        <begin position="99"/>
        <end position="130"/>
    </location>
</feature>
<keyword evidence="3" id="KW-0238">DNA-binding</keyword>
<dbReference type="Pfam" id="PF03469">
    <property type="entry name" value="XH"/>
    <property type="match status" value="3"/>
</dbReference>
<dbReference type="PROSITE" id="PS50118">
    <property type="entry name" value="HMG_BOX_2"/>
    <property type="match status" value="1"/>
</dbReference>
<dbReference type="GO" id="GO:0080188">
    <property type="term" value="P:gene silencing by siRNA-directed DNA methylation"/>
    <property type="evidence" value="ECO:0007669"/>
    <property type="project" value="InterPro"/>
</dbReference>
<dbReference type="PANTHER" id="PTHR21596">
    <property type="entry name" value="RIBONUCLEASE P SUBUNIT P38"/>
    <property type="match status" value="1"/>
</dbReference>
<feature type="domain" description="HMG box" evidence="6">
    <location>
        <begin position="1334"/>
        <end position="1405"/>
    </location>
</feature>
<dbReference type="Gene3D" id="1.10.30.10">
    <property type="entry name" value="High mobility group box domain"/>
    <property type="match status" value="1"/>
</dbReference>
<feature type="coiled-coil region" evidence="4">
    <location>
        <begin position="1816"/>
        <end position="1895"/>
    </location>
</feature>
<dbReference type="Pfam" id="PF03468">
    <property type="entry name" value="XS"/>
    <property type="match status" value="1"/>
</dbReference>
<feature type="region of interest" description="Disordered" evidence="5">
    <location>
        <begin position="1298"/>
        <end position="1332"/>
    </location>
</feature>
<dbReference type="InterPro" id="IPR038588">
    <property type="entry name" value="XS_domain_sf"/>
</dbReference>
<dbReference type="InterPro" id="IPR005381">
    <property type="entry name" value="Znf-XS_domain"/>
</dbReference>
<dbReference type="Proteomes" id="UP000626092">
    <property type="component" value="Unassembled WGS sequence"/>
</dbReference>
<evidence type="ECO:0000256" key="4">
    <source>
        <dbReference type="SAM" id="Coils"/>
    </source>
</evidence>
<dbReference type="InterPro" id="IPR005379">
    <property type="entry name" value="FDM1-5/IDN2_XH"/>
</dbReference>
<evidence type="ECO:0000313" key="7">
    <source>
        <dbReference type="EMBL" id="KAF7153085.1"/>
    </source>
</evidence>
<dbReference type="Pfam" id="PF03470">
    <property type="entry name" value="zf-XS"/>
    <property type="match status" value="1"/>
</dbReference>
<evidence type="ECO:0000256" key="1">
    <source>
        <dbReference type="ARBA" id="ARBA00023054"/>
    </source>
</evidence>
<dbReference type="EMBL" id="WJXA01000001">
    <property type="protein sequence ID" value="KAF7153085.1"/>
    <property type="molecule type" value="Genomic_DNA"/>
</dbReference>
<dbReference type="GO" id="GO:0005634">
    <property type="term" value="C:nucleus"/>
    <property type="evidence" value="ECO:0007669"/>
    <property type="project" value="UniProtKB-UniRule"/>
</dbReference>
<keyword evidence="2" id="KW-0943">RNA-mediated gene silencing</keyword>
<evidence type="ECO:0000256" key="2">
    <source>
        <dbReference type="ARBA" id="ARBA00023158"/>
    </source>
</evidence>
<dbReference type="GO" id="GO:0003677">
    <property type="term" value="F:DNA binding"/>
    <property type="evidence" value="ECO:0007669"/>
    <property type="project" value="UniProtKB-UniRule"/>
</dbReference>
<organism evidence="7 8">
    <name type="scientific">Rhododendron simsii</name>
    <name type="common">Sims's rhododendron</name>
    <dbReference type="NCBI Taxonomy" id="118357"/>
    <lineage>
        <taxon>Eukaryota</taxon>
        <taxon>Viridiplantae</taxon>
        <taxon>Streptophyta</taxon>
        <taxon>Embryophyta</taxon>
        <taxon>Tracheophyta</taxon>
        <taxon>Spermatophyta</taxon>
        <taxon>Magnoliopsida</taxon>
        <taxon>eudicotyledons</taxon>
        <taxon>Gunneridae</taxon>
        <taxon>Pentapetalae</taxon>
        <taxon>asterids</taxon>
        <taxon>Ericales</taxon>
        <taxon>Ericaceae</taxon>
        <taxon>Ericoideae</taxon>
        <taxon>Rhodoreae</taxon>
        <taxon>Rhododendron</taxon>
    </lineage>
</organism>
<evidence type="ECO:0000259" key="6">
    <source>
        <dbReference type="PROSITE" id="PS50118"/>
    </source>
</evidence>
<protein>
    <recommendedName>
        <fullName evidence="6">HMG box domain-containing protein</fullName>
    </recommendedName>
</protein>
<evidence type="ECO:0000256" key="5">
    <source>
        <dbReference type="SAM" id="MobiDB-lite"/>
    </source>
</evidence>
<keyword evidence="8" id="KW-1185">Reference proteome</keyword>
<dbReference type="OrthoDB" id="1892195at2759"/>
<dbReference type="PANTHER" id="PTHR21596:SF23">
    <property type="entry name" value="FACTOR OF DNA METHYLATION 4"/>
    <property type="match status" value="1"/>
</dbReference>
<comment type="caution">
    <text evidence="7">The sequence shown here is derived from an EMBL/GenBank/DDBJ whole genome shotgun (WGS) entry which is preliminary data.</text>
</comment>
<feature type="compositionally biased region" description="Basic and acidic residues" evidence="5">
    <location>
        <begin position="108"/>
        <end position="121"/>
    </location>
</feature>
<dbReference type="Gene3D" id="3.30.70.2890">
    <property type="entry name" value="XS domain"/>
    <property type="match status" value="1"/>
</dbReference>
<dbReference type="SUPFAM" id="SSF47095">
    <property type="entry name" value="HMG-box"/>
    <property type="match status" value="1"/>
</dbReference>
<feature type="coiled-coil region" evidence="4">
    <location>
        <begin position="478"/>
        <end position="575"/>
    </location>
</feature>
<feature type="coiled-coil region" evidence="4">
    <location>
        <begin position="887"/>
        <end position="953"/>
    </location>
</feature>
<dbReference type="CDD" id="cd12266">
    <property type="entry name" value="RRM_like_XS"/>
    <property type="match status" value="1"/>
</dbReference>
<dbReference type="InterPro" id="IPR005380">
    <property type="entry name" value="XS_domain"/>
</dbReference>
<dbReference type="InterPro" id="IPR009071">
    <property type="entry name" value="HMG_box_dom"/>
</dbReference>
<feature type="coiled-coil region" evidence="4">
    <location>
        <begin position="337"/>
        <end position="435"/>
    </location>
</feature>
<dbReference type="InterPro" id="IPR036910">
    <property type="entry name" value="HMG_box_dom_sf"/>
</dbReference>
<keyword evidence="1 4" id="KW-0175">Coiled coil</keyword>
<feature type="compositionally biased region" description="Low complexity" evidence="5">
    <location>
        <begin position="1310"/>
        <end position="1323"/>
    </location>
</feature>
<accession>A0A834LUU3</accession>
<feature type="coiled-coil region" evidence="4">
    <location>
        <begin position="982"/>
        <end position="1044"/>
    </location>
</feature>
<evidence type="ECO:0000313" key="8">
    <source>
        <dbReference type="Proteomes" id="UP000626092"/>
    </source>
</evidence>